<dbReference type="PANTHER" id="PTHR42973">
    <property type="entry name" value="BINDING OXIDOREDUCTASE, PUTATIVE (AFU_ORTHOLOGUE AFUA_1G17690)-RELATED"/>
    <property type="match status" value="1"/>
</dbReference>
<organism evidence="7 8">
    <name type="scientific">Halorarum halophilum</name>
    <dbReference type="NCBI Taxonomy" id="2743090"/>
    <lineage>
        <taxon>Archaea</taxon>
        <taxon>Methanobacteriati</taxon>
        <taxon>Methanobacteriota</taxon>
        <taxon>Stenosarchaea group</taxon>
        <taxon>Halobacteria</taxon>
        <taxon>Halobacteriales</taxon>
        <taxon>Haloferacaceae</taxon>
        <taxon>Halorarum</taxon>
    </lineage>
</organism>
<keyword evidence="4" id="KW-0274">FAD</keyword>
<evidence type="ECO:0000256" key="3">
    <source>
        <dbReference type="ARBA" id="ARBA00022630"/>
    </source>
</evidence>
<accession>A0A7D5H0E9</accession>
<name>A0A7D5H0E9_9EURY</name>
<evidence type="ECO:0000313" key="8">
    <source>
        <dbReference type="Proteomes" id="UP000509750"/>
    </source>
</evidence>
<dbReference type="PROSITE" id="PS00862">
    <property type="entry name" value="OX2_COVAL_FAD"/>
    <property type="match status" value="1"/>
</dbReference>
<dbReference type="InterPro" id="IPR006093">
    <property type="entry name" value="Oxy_OxRdtase_FAD_BS"/>
</dbReference>
<dbReference type="AlphaFoldDB" id="A0A7D5H0E9"/>
<dbReference type="Pfam" id="PF08031">
    <property type="entry name" value="BBE"/>
    <property type="match status" value="1"/>
</dbReference>
<dbReference type="SUPFAM" id="SSF56176">
    <property type="entry name" value="FAD-binding/transporter-associated domain-like"/>
    <property type="match status" value="1"/>
</dbReference>
<dbReference type="InterPro" id="IPR016166">
    <property type="entry name" value="FAD-bd_PCMH"/>
</dbReference>
<sequence>MTQPTIATRDGSTTTVTAETLEDVRQRLRGPLLTPDDEGFEEATRIWNGMIERTPALVVQPTGTADVVAAVDYAREHDLLLSVKGGGHNIAGTALADGGVTIDMSRLRGVLVDPEEGTATAQAGCLIGDIDRETQLHGLVTPGGFVSETGLAGLTLGGGFGYLTRRFGWTVDNLLEVEIVTAAGEVRRASRDENEDLFWAIRGAGHNFGAVTSFTYRLHEVGPTVYGGLVAWPFERADEILEAYRELTAEAPRELTVFTILRRAPPAPFVPEEWHGKRICAMSVCYSGDLGDVDEVLAPIRALEDPVVDQLRELPYTRLQSYLDATQPKGNHYYWKTEFAAELSDDLLSTARDLTGENPIPGGQMVFAHIGGALNEHDPGDGAVGNRDARFAFGAAGMWQPDDPNGDRYREWVRDAWERFRPFSTGGNYINFQTADESEDRIRATYGDNYDRLVETKKRYDPENVFRVNRNIRPE</sequence>
<dbReference type="EMBL" id="CP058529">
    <property type="protein sequence ID" value="QLG27993.1"/>
    <property type="molecule type" value="Genomic_DNA"/>
</dbReference>
<evidence type="ECO:0000256" key="2">
    <source>
        <dbReference type="ARBA" id="ARBA00005466"/>
    </source>
</evidence>
<dbReference type="Proteomes" id="UP000509750">
    <property type="component" value="Chromosome"/>
</dbReference>
<evidence type="ECO:0000313" key="7">
    <source>
        <dbReference type="EMBL" id="QLG27993.1"/>
    </source>
</evidence>
<feature type="domain" description="FAD-binding PCMH-type" evidence="6">
    <location>
        <begin position="51"/>
        <end position="221"/>
    </location>
</feature>
<gene>
    <name evidence="7" type="ORF">HUG10_10690</name>
</gene>
<dbReference type="KEGG" id="halg:HUG10_10690"/>
<dbReference type="InterPro" id="IPR050416">
    <property type="entry name" value="FAD-linked_Oxidoreductase"/>
</dbReference>
<keyword evidence="8" id="KW-1185">Reference proteome</keyword>
<evidence type="ECO:0000256" key="5">
    <source>
        <dbReference type="ARBA" id="ARBA00023002"/>
    </source>
</evidence>
<dbReference type="InterPro" id="IPR016169">
    <property type="entry name" value="FAD-bd_PCMH_sub2"/>
</dbReference>
<dbReference type="InterPro" id="IPR006094">
    <property type="entry name" value="Oxid_FAD_bind_N"/>
</dbReference>
<dbReference type="PANTHER" id="PTHR42973:SF39">
    <property type="entry name" value="FAD-BINDING PCMH-TYPE DOMAIN-CONTAINING PROTEIN"/>
    <property type="match status" value="1"/>
</dbReference>
<proteinExistence type="inferred from homology"/>
<protein>
    <submittedName>
        <fullName evidence="7">FAD-binding oxidoreductase</fullName>
    </submittedName>
</protein>
<dbReference type="GeneID" id="56029305"/>
<comment type="cofactor">
    <cofactor evidence="1">
        <name>FAD</name>
        <dbReference type="ChEBI" id="CHEBI:57692"/>
    </cofactor>
</comment>
<dbReference type="Pfam" id="PF01565">
    <property type="entry name" value="FAD_binding_4"/>
    <property type="match status" value="1"/>
</dbReference>
<dbReference type="Gene3D" id="3.30.465.10">
    <property type="match status" value="1"/>
</dbReference>
<dbReference type="OrthoDB" id="213514at2157"/>
<dbReference type="GO" id="GO:0071949">
    <property type="term" value="F:FAD binding"/>
    <property type="evidence" value="ECO:0007669"/>
    <property type="project" value="InterPro"/>
</dbReference>
<evidence type="ECO:0000256" key="4">
    <source>
        <dbReference type="ARBA" id="ARBA00022827"/>
    </source>
</evidence>
<keyword evidence="3" id="KW-0285">Flavoprotein</keyword>
<dbReference type="PROSITE" id="PS51387">
    <property type="entry name" value="FAD_PCMH"/>
    <property type="match status" value="1"/>
</dbReference>
<evidence type="ECO:0000259" key="6">
    <source>
        <dbReference type="PROSITE" id="PS51387"/>
    </source>
</evidence>
<dbReference type="GO" id="GO:0016491">
    <property type="term" value="F:oxidoreductase activity"/>
    <property type="evidence" value="ECO:0007669"/>
    <property type="project" value="UniProtKB-KW"/>
</dbReference>
<dbReference type="InterPro" id="IPR016167">
    <property type="entry name" value="FAD-bd_PCMH_sub1"/>
</dbReference>
<dbReference type="RefSeq" id="WP_179169568.1">
    <property type="nucleotide sequence ID" value="NZ_CP058529.1"/>
</dbReference>
<keyword evidence="5" id="KW-0560">Oxidoreductase</keyword>
<dbReference type="InterPro" id="IPR036318">
    <property type="entry name" value="FAD-bd_PCMH-like_sf"/>
</dbReference>
<reference evidence="7 8" key="1">
    <citation type="submission" date="2020-07" db="EMBL/GenBank/DDBJ databases">
        <title>Gai3-2, isolated from salt lake.</title>
        <authorList>
            <person name="Cui H."/>
            <person name="Shi X."/>
        </authorList>
    </citation>
    <scope>NUCLEOTIDE SEQUENCE [LARGE SCALE GENOMIC DNA]</scope>
    <source>
        <strain evidence="7 8">Gai3-2</strain>
    </source>
</reference>
<dbReference type="Gene3D" id="3.30.43.10">
    <property type="entry name" value="Uridine Diphospho-n-acetylenolpyruvylglucosamine Reductase, domain 2"/>
    <property type="match status" value="1"/>
</dbReference>
<dbReference type="InterPro" id="IPR012951">
    <property type="entry name" value="BBE"/>
</dbReference>
<evidence type="ECO:0000256" key="1">
    <source>
        <dbReference type="ARBA" id="ARBA00001974"/>
    </source>
</evidence>
<dbReference type="Gene3D" id="3.40.462.20">
    <property type="match status" value="1"/>
</dbReference>
<comment type="similarity">
    <text evidence="2">Belongs to the oxygen-dependent FAD-linked oxidoreductase family.</text>
</comment>